<dbReference type="EMBL" id="RCMV01000442">
    <property type="protein sequence ID" value="KAG3217131.1"/>
    <property type="molecule type" value="Genomic_DNA"/>
</dbReference>
<dbReference type="EMBL" id="RCMK01000086">
    <property type="protein sequence ID" value="KAG2949659.1"/>
    <property type="molecule type" value="Genomic_DNA"/>
</dbReference>
<organism evidence="2 7">
    <name type="scientific">Phytophthora cactorum</name>
    <dbReference type="NCBI Taxonomy" id="29920"/>
    <lineage>
        <taxon>Eukaryota</taxon>
        <taxon>Sar</taxon>
        <taxon>Stramenopiles</taxon>
        <taxon>Oomycota</taxon>
        <taxon>Peronosporomycetes</taxon>
        <taxon>Peronosporales</taxon>
        <taxon>Peronosporaceae</taxon>
        <taxon>Phytophthora</taxon>
    </lineage>
</organism>
<feature type="compositionally biased region" description="Low complexity" evidence="1">
    <location>
        <begin position="1"/>
        <end position="16"/>
    </location>
</feature>
<proteinExistence type="predicted"/>
<reference evidence="2" key="1">
    <citation type="submission" date="2018-10" db="EMBL/GenBank/DDBJ databases">
        <title>Effector identification in a new, highly contiguous assembly of the strawberry crown rot pathogen Phytophthora cactorum.</title>
        <authorList>
            <person name="Armitage A.D."/>
            <person name="Nellist C.F."/>
            <person name="Bates H."/>
            <person name="Vickerstaff R.J."/>
            <person name="Harrison R.J."/>
        </authorList>
    </citation>
    <scope>NUCLEOTIDE SEQUENCE</scope>
    <source>
        <strain evidence="2">15-7</strain>
        <strain evidence="3">4032</strain>
        <strain evidence="4">4040</strain>
        <strain evidence="5">P415</strain>
        <strain evidence="6">P421</strain>
    </source>
</reference>
<feature type="region of interest" description="Disordered" evidence="1">
    <location>
        <begin position="1"/>
        <end position="116"/>
    </location>
</feature>
<dbReference type="Proteomes" id="UP000697107">
    <property type="component" value="Unassembled WGS sequence"/>
</dbReference>
<dbReference type="EMBL" id="RCMI01000232">
    <property type="protein sequence ID" value="KAG2923959.1"/>
    <property type="molecule type" value="Genomic_DNA"/>
</dbReference>
<evidence type="ECO:0000313" key="3">
    <source>
        <dbReference type="EMBL" id="KAG2923959.1"/>
    </source>
</evidence>
<evidence type="ECO:0000313" key="6">
    <source>
        <dbReference type="EMBL" id="KAG3217131.1"/>
    </source>
</evidence>
<comment type="caution">
    <text evidence="2">The sequence shown here is derived from an EMBL/GenBank/DDBJ whole genome shotgun (WGS) entry which is preliminary data.</text>
</comment>
<accession>A0A8T0Z585</accession>
<feature type="region of interest" description="Disordered" evidence="1">
    <location>
        <begin position="162"/>
        <end position="201"/>
    </location>
</feature>
<feature type="compositionally biased region" description="Pro residues" evidence="1">
    <location>
        <begin position="62"/>
        <end position="74"/>
    </location>
</feature>
<evidence type="ECO:0000313" key="7">
    <source>
        <dbReference type="Proteomes" id="UP000735874"/>
    </source>
</evidence>
<dbReference type="Proteomes" id="UP000736787">
    <property type="component" value="Unassembled WGS sequence"/>
</dbReference>
<dbReference type="EMBL" id="RCML01000401">
    <property type="protein sequence ID" value="KAG2978148.1"/>
    <property type="molecule type" value="Genomic_DNA"/>
</dbReference>
<dbReference type="EMBL" id="RCMG01000301">
    <property type="protein sequence ID" value="KAG2857177.1"/>
    <property type="molecule type" value="Genomic_DNA"/>
</dbReference>
<evidence type="ECO:0000313" key="5">
    <source>
        <dbReference type="EMBL" id="KAG2978148.1"/>
    </source>
</evidence>
<evidence type="ECO:0000313" key="2">
    <source>
        <dbReference type="EMBL" id="KAG2857177.1"/>
    </source>
</evidence>
<gene>
    <name evidence="2" type="ORF">PC113_g10941</name>
    <name evidence="3" type="ORF">PC115_g8782</name>
    <name evidence="4" type="ORF">PC117_g5065</name>
    <name evidence="5" type="ORF">PC118_g12465</name>
    <name evidence="6" type="ORF">PC129_g12045</name>
</gene>
<dbReference type="Proteomes" id="UP000735874">
    <property type="component" value="Unassembled WGS sequence"/>
</dbReference>
<protein>
    <submittedName>
        <fullName evidence="2">Uncharacterized protein</fullName>
    </submittedName>
</protein>
<evidence type="ECO:0000313" key="4">
    <source>
        <dbReference type="EMBL" id="KAG2949659.1"/>
    </source>
</evidence>
<dbReference type="Proteomes" id="UP000774804">
    <property type="component" value="Unassembled WGS sequence"/>
</dbReference>
<feature type="compositionally biased region" description="Basic residues" evidence="1">
    <location>
        <begin position="75"/>
        <end position="102"/>
    </location>
</feature>
<name>A0A8T0Z585_9STRA</name>
<feature type="compositionally biased region" description="Low complexity" evidence="1">
    <location>
        <begin position="23"/>
        <end position="50"/>
    </location>
</feature>
<evidence type="ECO:0000256" key="1">
    <source>
        <dbReference type="SAM" id="MobiDB-lite"/>
    </source>
</evidence>
<feature type="compositionally biased region" description="Polar residues" evidence="1">
    <location>
        <begin position="181"/>
        <end position="201"/>
    </location>
</feature>
<dbReference type="AlphaFoldDB" id="A0A8T0Z585"/>
<dbReference type="Proteomes" id="UP000760860">
    <property type="component" value="Unassembled WGS sequence"/>
</dbReference>
<sequence length="234" mass="23616">MSSSSLSARSALHDPTTAPPDPATSESAAAPVPASVPAAVGPAVASPLASTQTSPAPTGAITPPPPLAPPPRPRQPSRPHHRNRRHFYQPRQPQCRHKHKSMPHCQAEAGGGGAHRGLSAEETARARQGGCCGCSSPRGGCATCPTDGHCCYADTAAGPGGRGDKKATSCGDPIGGRHSTTRTSSASWTKNITISPQPATPLRDQSLTAAVVLANSLAPDLAASSTARATTPTG</sequence>